<evidence type="ECO:0000256" key="1">
    <source>
        <dbReference type="SAM" id="MobiDB-lite"/>
    </source>
</evidence>
<dbReference type="EMBL" id="FTMS01000046">
    <property type="protein sequence ID" value="SIR11645.1"/>
    <property type="molecule type" value="Genomic_DNA"/>
</dbReference>
<dbReference type="Proteomes" id="UP000186400">
    <property type="component" value="Unassembled WGS sequence"/>
</dbReference>
<dbReference type="AlphaFoldDB" id="A0A1N6YAJ2"/>
<organism evidence="2 3">
    <name type="scientific">Alkalispirochaeta americana</name>
    <dbReference type="NCBI Taxonomy" id="159291"/>
    <lineage>
        <taxon>Bacteria</taxon>
        <taxon>Pseudomonadati</taxon>
        <taxon>Spirochaetota</taxon>
        <taxon>Spirochaetia</taxon>
        <taxon>Spirochaetales</taxon>
        <taxon>Spirochaetaceae</taxon>
        <taxon>Alkalispirochaeta</taxon>
    </lineage>
</organism>
<keyword evidence="3" id="KW-1185">Reference proteome</keyword>
<evidence type="ECO:0000313" key="2">
    <source>
        <dbReference type="EMBL" id="SIR11645.1"/>
    </source>
</evidence>
<feature type="region of interest" description="Disordered" evidence="1">
    <location>
        <begin position="58"/>
        <end position="108"/>
    </location>
</feature>
<proteinExistence type="predicted"/>
<evidence type="ECO:0000313" key="3">
    <source>
        <dbReference type="Proteomes" id="UP000186400"/>
    </source>
</evidence>
<sequence length="165" mass="17834">HASGRSSPTTASHNVDPATMGLLLALCLPQAFLRRRLIFWVVVQEFWPPCGTRLPQPGAPLQFLGPARTPSKAPPDPPPTHSSCGGRFRLTAPRRRPPPGPAGFPLRPLAGEKAQSFSRRSEVANKSLTIKRRGEKLAILSSISHLNHSLCPSSFDVPGRIHSSS</sequence>
<gene>
    <name evidence="2" type="ORF">SAMN05920897_1461</name>
</gene>
<accession>A0A1N6YAJ2</accession>
<feature type="non-terminal residue" evidence="2">
    <location>
        <position position="1"/>
    </location>
</feature>
<name>A0A1N6YAJ2_9SPIO</name>
<reference evidence="2 3" key="1">
    <citation type="submission" date="2017-01" db="EMBL/GenBank/DDBJ databases">
        <authorList>
            <person name="Mah S.A."/>
            <person name="Swanson W.J."/>
            <person name="Moy G.W."/>
            <person name="Vacquier V.D."/>
        </authorList>
    </citation>
    <scope>NUCLEOTIDE SEQUENCE [LARGE SCALE GENOMIC DNA]</scope>
    <source>
        <strain evidence="2 3">ASpG1</strain>
    </source>
</reference>
<protein>
    <submittedName>
        <fullName evidence="2">Uncharacterized protein</fullName>
    </submittedName>
</protein>